<proteinExistence type="predicted"/>
<dbReference type="Proteomes" id="UP000002255">
    <property type="component" value="Chromosome"/>
</dbReference>
<evidence type="ECO:0000256" key="1">
    <source>
        <dbReference type="ARBA" id="ARBA00022801"/>
    </source>
</evidence>
<sequence>MLLAHDDAPDNGAAPAVLLLHAGVADRRMWSPVAGHLTHAFHVISPDLRGYGDTPLPPEEYADADDVAALLDHLGIQDAAVVGASYGGRVALELTARHPARVRQLVLLNPALRGIAPTADARAVDEAETALLDAGDVEGAVRLNITTYLGAGASLSTREALAGMQRHAFEVQLAADEDAERTGEGPRPVSVDVDLARIAVPTLVVSGAHDLDHFREVARHIARTVPGAEHVELPWAAHLPSLERPGAVVTLLLDALRDDPDVHAP</sequence>
<dbReference type="PANTHER" id="PTHR43798">
    <property type="entry name" value="MONOACYLGLYCEROL LIPASE"/>
    <property type="match status" value="1"/>
</dbReference>
<dbReference type="EMBL" id="CP001821">
    <property type="protein sequence ID" value="ACZ30784.1"/>
    <property type="molecule type" value="Genomic_DNA"/>
</dbReference>
<protein>
    <submittedName>
        <fullName evidence="3">Alpha/beta hydrolase fold protein</fullName>
    </submittedName>
</protein>
<dbReference type="Gene3D" id="3.40.50.1820">
    <property type="entry name" value="alpha/beta hydrolase"/>
    <property type="match status" value="1"/>
</dbReference>
<dbReference type="HOGENOM" id="CLU_020336_50_1_11"/>
<reference evidence="3 4" key="2">
    <citation type="journal article" date="2010" name="Stand. Genomic Sci.">
        <title>Complete genome sequence of Xylanimonas cellulosilytica type strain (XIL07).</title>
        <authorList>
            <person name="Foster B."/>
            <person name="Pukall R."/>
            <person name="Abt B."/>
            <person name="Nolan M."/>
            <person name="Glavina Del Rio T."/>
            <person name="Chen F."/>
            <person name="Lucas S."/>
            <person name="Tice H."/>
            <person name="Pitluck S."/>
            <person name="Cheng J.-F."/>
            <person name="Chertkov O."/>
            <person name="Brettin T."/>
            <person name="Han C."/>
            <person name="Detter J.C."/>
            <person name="Bruce D."/>
            <person name="Goodwin L."/>
            <person name="Ivanova N."/>
            <person name="Mavromatis K."/>
            <person name="Pati A."/>
            <person name="Mikhailova N."/>
            <person name="Chen A."/>
            <person name="Palaniappan K."/>
            <person name="Land M."/>
            <person name="Hauser L."/>
            <person name="Chang Y.-J."/>
            <person name="Jeffries C.D."/>
            <person name="Chain P."/>
            <person name="Rohde M."/>
            <person name="Goeker M."/>
            <person name="Bristow J."/>
            <person name="Eisen J.A."/>
            <person name="Markowitz V."/>
            <person name="Hugenholtz P."/>
            <person name="Kyrpides N.C."/>
            <person name="Klenk H.-P."/>
            <person name="Lapidus A."/>
        </authorList>
    </citation>
    <scope>NUCLEOTIDE SEQUENCE [LARGE SCALE GENOMIC DNA]</scope>
    <source>
        <strain evidence="4">DSM 15894 / CECT 5975 / LMG 20990 / XIL07</strain>
    </source>
</reference>
<keyword evidence="1 3" id="KW-0378">Hydrolase</keyword>
<reference evidence="4" key="1">
    <citation type="submission" date="2009-11" db="EMBL/GenBank/DDBJ databases">
        <title>The complete chromosome of Xylanimonas cellulosilytica DSM 15894.</title>
        <authorList>
            <consortium name="US DOE Joint Genome Institute (JGI-PGF)"/>
            <person name="Lucas S."/>
            <person name="Copeland A."/>
            <person name="Lapidus A."/>
            <person name="Glavina del Rio T."/>
            <person name="Dalin E."/>
            <person name="Tice H."/>
            <person name="Bruce D."/>
            <person name="Goodwin L."/>
            <person name="Pitluck S."/>
            <person name="Kyrpides N."/>
            <person name="Mavromatis K."/>
            <person name="Ivanova N."/>
            <person name="Mikhailova N."/>
            <person name="Foster B."/>
            <person name="Clum A."/>
            <person name="Brettin T."/>
            <person name="Detter J.C."/>
            <person name="Han C."/>
            <person name="Larimer F."/>
            <person name="Land M."/>
            <person name="Hauser L."/>
            <person name="Markowitz V."/>
            <person name="Cheng J.F."/>
            <person name="Hugenholtz P."/>
            <person name="Woyke T."/>
            <person name="Wu D."/>
            <person name="Gehrich-Schroeter G."/>
            <person name="Schneider S."/>
            <person name="Pukall S.R."/>
            <person name="Klenk H.P."/>
            <person name="Eisen J.A."/>
        </authorList>
    </citation>
    <scope>NUCLEOTIDE SEQUENCE [LARGE SCALE GENOMIC DNA]</scope>
    <source>
        <strain evidence="4">DSM 15894 / CECT 5975 / LMG 20990 / XIL07</strain>
    </source>
</reference>
<keyword evidence="4" id="KW-1185">Reference proteome</keyword>
<feature type="domain" description="AB hydrolase-1" evidence="2">
    <location>
        <begin position="15"/>
        <end position="244"/>
    </location>
</feature>
<dbReference type="RefSeq" id="WP_012878526.1">
    <property type="nucleotide sequence ID" value="NC_013530.1"/>
</dbReference>
<evidence type="ECO:0000259" key="2">
    <source>
        <dbReference type="Pfam" id="PF00561"/>
    </source>
</evidence>
<dbReference type="PRINTS" id="PR00412">
    <property type="entry name" value="EPOXHYDRLASE"/>
</dbReference>
<dbReference type="PRINTS" id="PR00111">
    <property type="entry name" value="ABHYDROLASE"/>
</dbReference>
<organism evidence="3 4">
    <name type="scientific">Xylanimonas cellulosilytica (strain DSM 15894 / JCM 12276 / CECT 5975 / KCTC 9989 / LMG 20990 / NBRC 107835 / XIL07)</name>
    <dbReference type="NCBI Taxonomy" id="446471"/>
    <lineage>
        <taxon>Bacteria</taxon>
        <taxon>Bacillati</taxon>
        <taxon>Actinomycetota</taxon>
        <taxon>Actinomycetes</taxon>
        <taxon>Micrococcales</taxon>
        <taxon>Promicromonosporaceae</taxon>
        <taxon>Xylanimonas</taxon>
    </lineage>
</organism>
<dbReference type="GO" id="GO:0016787">
    <property type="term" value="F:hydrolase activity"/>
    <property type="evidence" value="ECO:0007669"/>
    <property type="project" value="UniProtKB-KW"/>
</dbReference>
<dbReference type="GO" id="GO:0016020">
    <property type="term" value="C:membrane"/>
    <property type="evidence" value="ECO:0007669"/>
    <property type="project" value="TreeGrafter"/>
</dbReference>
<dbReference type="OrthoDB" id="27092at2"/>
<dbReference type="InterPro" id="IPR000639">
    <property type="entry name" value="Epox_hydrolase-like"/>
</dbReference>
<dbReference type="eggNOG" id="COG0596">
    <property type="taxonomic scope" value="Bacteria"/>
</dbReference>
<name>D1BSU2_XYLCX</name>
<dbReference type="Pfam" id="PF00561">
    <property type="entry name" value="Abhydrolase_1"/>
    <property type="match status" value="1"/>
</dbReference>
<gene>
    <name evidence="3" type="ordered locus">Xcel_1764</name>
</gene>
<evidence type="ECO:0000313" key="3">
    <source>
        <dbReference type="EMBL" id="ACZ30784.1"/>
    </source>
</evidence>
<dbReference type="AlphaFoldDB" id="D1BSU2"/>
<dbReference type="STRING" id="446471.Xcel_1764"/>
<dbReference type="InterPro" id="IPR000073">
    <property type="entry name" value="AB_hydrolase_1"/>
</dbReference>
<dbReference type="PANTHER" id="PTHR43798:SF31">
    <property type="entry name" value="AB HYDROLASE SUPERFAMILY PROTEIN YCLE"/>
    <property type="match status" value="1"/>
</dbReference>
<dbReference type="InterPro" id="IPR050266">
    <property type="entry name" value="AB_hydrolase_sf"/>
</dbReference>
<dbReference type="KEGG" id="xce:Xcel_1764"/>
<evidence type="ECO:0000313" key="4">
    <source>
        <dbReference type="Proteomes" id="UP000002255"/>
    </source>
</evidence>
<dbReference type="SUPFAM" id="SSF53474">
    <property type="entry name" value="alpha/beta-Hydrolases"/>
    <property type="match status" value="1"/>
</dbReference>
<dbReference type="InterPro" id="IPR029058">
    <property type="entry name" value="AB_hydrolase_fold"/>
</dbReference>
<accession>D1BSU2</accession>